<feature type="chain" id="PRO_5041934094" evidence="3">
    <location>
        <begin position="31"/>
        <end position="998"/>
    </location>
</feature>
<feature type="transmembrane region" description="Helical" evidence="2">
    <location>
        <begin position="798"/>
        <end position="820"/>
    </location>
</feature>
<proteinExistence type="predicted"/>
<feature type="transmembrane region" description="Helical" evidence="2">
    <location>
        <begin position="856"/>
        <end position="873"/>
    </location>
</feature>
<gene>
    <name evidence="4" type="ORF">ECRASSUSDP1_LOCUS11807</name>
</gene>
<feature type="signal peptide" evidence="3">
    <location>
        <begin position="1"/>
        <end position="30"/>
    </location>
</feature>
<feature type="transmembrane region" description="Helical" evidence="2">
    <location>
        <begin position="661"/>
        <end position="684"/>
    </location>
</feature>
<evidence type="ECO:0000256" key="2">
    <source>
        <dbReference type="SAM" id="Phobius"/>
    </source>
</evidence>
<accession>A0AAD1XBS6</accession>
<feature type="transmembrane region" description="Helical" evidence="2">
    <location>
        <begin position="547"/>
        <end position="573"/>
    </location>
</feature>
<keyword evidence="2" id="KW-1133">Transmembrane helix</keyword>
<evidence type="ECO:0000256" key="3">
    <source>
        <dbReference type="SAM" id="SignalP"/>
    </source>
</evidence>
<feature type="transmembrane region" description="Helical" evidence="2">
    <location>
        <begin position="580"/>
        <end position="601"/>
    </location>
</feature>
<keyword evidence="2" id="KW-0812">Transmembrane</keyword>
<feature type="transmembrane region" description="Helical" evidence="2">
    <location>
        <begin position="705"/>
        <end position="721"/>
    </location>
</feature>
<evidence type="ECO:0000256" key="1">
    <source>
        <dbReference type="SAM" id="MobiDB-lite"/>
    </source>
</evidence>
<keyword evidence="3" id="KW-0732">Signal</keyword>
<evidence type="ECO:0000313" key="4">
    <source>
        <dbReference type="EMBL" id="CAI2370494.1"/>
    </source>
</evidence>
<dbReference type="AlphaFoldDB" id="A0AAD1XBS6"/>
<keyword evidence="5" id="KW-1185">Reference proteome</keyword>
<feature type="region of interest" description="Disordered" evidence="1">
    <location>
        <begin position="976"/>
        <end position="998"/>
    </location>
</feature>
<organism evidence="4 5">
    <name type="scientific">Euplotes crassus</name>
    <dbReference type="NCBI Taxonomy" id="5936"/>
    <lineage>
        <taxon>Eukaryota</taxon>
        <taxon>Sar</taxon>
        <taxon>Alveolata</taxon>
        <taxon>Ciliophora</taxon>
        <taxon>Intramacronucleata</taxon>
        <taxon>Spirotrichea</taxon>
        <taxon>Hypotrichia</taxon>
        <taxon>Euplotida</taxon>
        <taxon>Euplotidae</taxon>
        <taxon>Moneuplotes</taxon>
    </lineage>
</organism>
<evidence type="ECO:0000313" key="5">
    <source>
        <dbReference type="Proteomes" id="UP001295684"/>
    </source>
</evidence>
<dbReference type="EMBL" id="CAMPGE010011677">
    <property type="protein sequence ID" value="CAI2370494.1"/>
    <property type="molecule type" value="Genomic_DNA"/>
</dbReference>
<protein>
    <submittedName>
        <fullName evidence="4">Uncharacterized protein</fullName>
    </submittedName>
</protein>
<feature type="transmembrane region" description="Helical" evidence="2">
    <location>
        <begin position="885"/>
        <end position="911"/>
    </location>
</feature>
<feature type="compositionally biased region" description="Basic and acidic residues" evidence="1">
    <location>
        <begin position="981"/>
        <end position="998"/>
    </location>
</feature>
<reference evidence="4" key="1">
    <citation type="submission" date="2023-07" db="EMBL/GenBank/DDBJ databases">
        <authorList>
            <consortium name="AG Swart"/>
            <person name="Singh M."/>
            <person name="Singh A."/>
            <person name="Seah K."/>
            <person name="Emmerich C."/>
        </authorList>
    </citation>
    <scope>NUCLEOTIDE SEQUENCE</scope>
    <source>
        <strain evidence="4">DP1</strain>
    </source>
</reference>
<feature type="transmembrane region" description="Helical" evidence="2">
    <location>
        <begin position="826"/>
        <end position="844"/>
    </location>
</feature>
<dbReference type="Proteomes" id="UP001295684">
    <property type="component" value="Unassembled WGS sequence"/>
</dbReference>
<feature type="transmembrane region" description="Helical" evidence="2">
    <location>
        <begin position="741"/>
        <end position="770"/>
    </location>
</feature>
<comment type="caution">
    <text evidence="4">The sequence shown here is derived from an EMBL/GenBank/DDBJ whole genome shotgun (WGS) entry which is preliminary data.</text>
</comment>
<keyword evidence="2" id="KW-0472">Membrane</keyword>
<sequence length="998" mass="112784">MSQRELLDRSCISLFCKMTLVLILLKIVMPMPCKEGTTIPDTEYNIRNSFGNYGSSGYLASFKSDSGYLYHAGTADLDAILIKEDSTDTLHWVKVFPSFIYSKNGFIVSPAEDNIFIVESGSQDRALILQISPTDGTLTQTVQTASYSTKGFPSADIKTQMDPSGTTLYLTLTNHDNYPEICRWVVTDYELQCTQVFDARKIDILLYVNEYYSYAAAEVNDFEMVMIDWHESEEIWHRAFRCGVDEGCHFGPGVGLEYDSAIYSLFNFGASSRIVLLAHHISTGERISDIWMGNSGNTLLDSIVFHDVIYILSLKFSTTLVLMQYNIIEEAIGSSMEFEASHATFIKNTGGKVLFLVGKINDKAWKLGMKMSDTSDLNVASLSLEAMNNHTAELANMEDSMSIRLIEHHSSDYFANEFSPYDPMNTNYIPDIENSWQTNINSITSEYWMTVSSAETFDIYAYCTCTTTPERTDIDYSLLTEKDDSLFNWLSLNEASRTFQGTAPRVRNKVTFPFNITAQWVTNPAGVSIQKVFITVNPRKITGSVQALLISVVTSSIVLVVASGIAASILAMVQGTSFSSFYLVLNQIKIILFLLIIDPFVPEVISEYLESQSFSMLTLNFISSRKIPGIRDAVELVDTVQSDPALRSLSYESESAILNQLGFITTLALISLFHFLLRFVFTCGSKDSDRRSKCCKHWHNIRKKIINFIFYALYFRLLLQAHESMVISSISEVYIMNLDGFLGVISFVIACVILLWTIALCVITFYCFWVNQNNFDPEIKFFYMETFADIRNSRYARIYTSAMLSRMSFFVIMIICLKNVSRNLVYPPILTLQCIYLGSIIRLRPFEAALNNIIEILNEVLIIIISIILYILYTAERWDSFLTPFLTLLFINSVITCLILIIGTIIALVSFMKKKFATKKGETKDSIQHADGQGCSEFKSSDQLPSDKGLVDEWAFNIYKEATTQKHKKIKLKSMGSGATLDEKPKKLRKQDSKGLVE</sequence>
<name>A0AAD1XBS6_EUPCR</name>